<dbReference type="EnsemblPlants" id="evm.model.09.1252">
    <property type="protein sequence ID" value="cds.evm.model.09.1252"/>
    <property type="gene ID" value="evm.TU.09.1252"/>
</dbReference>
<evidence type="ECO:0000313" key="1">
    <source>
        <dbReference type="EnsemblPlants" id="cds.evm.model.09.1252"/>
    </source>
</evidence>
<sequence>MLPTSFSNTKLTKKLQHFVGTPILTRIERLFVDKHFQGHRSFCPAPLRSSMSFEAEEGSMWDNDQVQRWFVPSLSSSLNLISRLGDDSANELIWKNSLNGNFTVKNAYLACIKDRLCNMNRLWSLIWCSKVHERVKFFVWELS</sequence>
<name>A0A803QDV0_CANSA</name>
<accession>A0A803QDV0</accession>
<reference evidence="1" key="1">
    <citation type="submission" date="2018-11" db="EMBL/GenBank/DDBJ databases">
        <authorList>
            <person name="Grassa J C."/>
        </authorList>
    </citation>
    <scope>NUCLEOTIDE SEQUENCE [LARGE SCALE GENOMIC DNA]</scope>
</reference>
<organism evidence="1 2">
    <name type="scientific">Cannabis sativa</name>
    <name type="common">Hemp</name>
    <name type="synonym">Marijuana</name>
    <dbReference type="NCBI Taxonomy" id="3483"/>
    <lineage>
        <taxon>Eukaryota</taxon>
        <taxon>Viridiplantae</taxon>
        <taxon>Streptophyta</taxon>
        <taxon>Embryophyta</taxon>
        <taxon>Tracheophyta</taxon>
        <taxon>Spermatophyta</taxon>
        <taxon>Magnoliopsida</taxon>
        <taxon>eudicotyledons</taxon>
        <taxon>Gunneridae</taxon>
        <taxon>Pentapetalae</taxon>
        <taxon>rosids</taxon>
        <taxon>fabids</taxon>
        <taxon>Rosales</taxon>
        <taxon>Cannabaceae</taxon>
        <taxon>Cannabis</taxon>
    </lineage>
</organism>
<reference evidence="1" key="2">
    <citation type="submission" date="2021-03" db="UniProtKB">
        <authorList>
            <consortium name="EnsemblPlants"/>
        </authorList>
    </citation>
    <scope>IDENTIFICATION</scope>
</reference>
<dbReference type="EMBL" id="UZAU01000765">
    <property type="status" value="NOT_ANNOTATED_CDS"/>
    <property type="molecule type" value="Genomic_DNA"/>
</dbReference>
<protein>
    <recommendedName>
        <fullName evidence="3">Reverse transcriptase zinc-binding domain-containing protein</fullName>
    </recommendedName>
</protein>
<dbReference type="AlphaFoldDB" id="A0A803QDV0"/>
<evidence type="ECO:0008006" key="3">
    <source>
        <dbReference type="Google" id="ProtNLM"/>
    </source>
</evidence>
<dbReference type="Proteomes" id="UP000596661">
    <property type="component" value="Chromosome 9"/>
</dbReference>
<proteinExistence type="predicted"/>
<evidence type="ECO:0000313" key="2">
    <source>
        <dbReference type="Proteomes" id="UP000596661"/>
    </source>
</evidence>
<keyword evidence="2" id="KW-1185">Reference proteome</keyword>
<dbReference type="Gramene" id="evm.model.09.1252">
    <property type="protein sequence ID" value="cds.evm.model.09.1252"/>
    <property type="gene ID" value="evm.TU.09.1252"/>
</dbReference>